<feature type="compositionally biased region" description="Basic and acidic residues" evidence="1">
    <location>
        <begin position="254"/>
        <end position="265"/>
    </location>
</feature>
<proteinExistence type="predicted"/>
<organism evidence="2 3">
    <name type="scientific">Gekko japonicus</name>
    <name type="common">Schlegel's Japanese gecko</name>
    <dbReference type="NCBI Taxonomy" id="146911"/>
    <lineage>
        <taxon>Eukaryota</taxon>
        <taxon>Metazoa</taxon>
        <taxon>Chordata</taxon>
        <taxon>Craniata</taxon>
        <taxon>Vertebrata</taxon>
        <taxon>Euteleostomi</taxon>
        <taxon>Lepidosauria</taxon>
        <taxon>Squamata</taxon>
        <taxon>Bifurcata</taxon>
        <taxon>Gekkota</taxon>
        <taxon>Gekkonidae</taxon>
        <taxon>Gekkoninae</taxon>
        <taxon>Gekko</taxon>
    </lineage>
</organism>
<dbReference type="RefSeq" id="XP_015278612.1">
    <property type="nucleotide sequence ID" value="XM_015423126.1"/>
</dbReference>
<sequence length="500" mass="56123">MVTTDISQWDETICNMIACQHPPCWEAMRRIEKGNPRILIKNFNSHDRSFPETEDELPTLKIFNLPLNYSYSGRIKHAKTSSSIISIKDSNYSSSPTMIEAFVPPISVLSSERDHFPGLNSRAECHTPRYTPISFTSLRQVEKIQVTDLSELAAPKLGYQPAYGNLIVRWIPDIRHKLLQTQRPSTRIRTPTQRMCVKDLALENLLSFKNSSEAHCPNLQTRKKSNKVPTGGQPYLLHLRRNLKIPPNKSSSPTDKERKAVERPTGKRKLFPQHLQLSPLADTQGKSAIHLENKKRVFPGSKEFPLIVQKVPVKERGLRRIQSQLQIPLEGPGIPKHLLSALAQQLNSSTLTFQASGACGQRSEGESLQCQTSVPQEASAEKVHLPECSPQTSQVAINRRKASLKFVEYKSNRASLFMGGYDSSVHQMSKSESKYKQYCKQIAIRKGAALPQGDLSTDSKELWLREEAQKSEENLFQSPNPPPPSPLVSECGDSASQDLT</sequence>
<feature type="region of interest" description="Disordered" evidence="1">
    <location>
        <begin position="466"/>
        <end position="500"/>
    </location>
</feature>
<protein>
    <submittedName>
        <fullName evidence="3">Uncharacterized protein C9orf43 homolog</fullName>
    </submittedName>
</protein>
<gene>
    <name evidence="3" type="primary">LOC107120427</name>
</gene>
<evidence type="ECO:0000256" key="1">
    <source>
        <dbReference type="SAM" id="MobiDB-lite"/>
    </source>
</evidence>
<reference evidence="3" key="1">
    <citation type="submission" date="2025-08" db="UniProtKB">
        <authorList>
            <consortium name="RefSeq"/>
        </authorList>
    </citation>
    <scope>IDENTIFICATION</scope>
</reference>
<evidence type="ECO:0000313" key="2">
    <source>
        <dbReference type="Proteomes" id="UP000694871"/>
    </source>
</evidence>
<feature type="region of interest" description="Disordered" evidence="1">
    <location>
        <begin position="242"/>
        <end position="266"/>
    </location>
</feature>
<dbReference type="InterPro" id="IPR029134">
    <property type="entry name" value="DUF4647"/>
</dbReference>
<dbReference type="Pfam" id="PF15504">
    <property type="entry name" value="DUF4647"/>
    <property type="match status" value="1"/>
</dbReference>
<dbReference type="GeneID" id="107120427"/>
<accession>A0ABM1KY25</accession>
<dbReference type="Proteomes" id="UP000694871">
    <property type="component" value="Unplaced"/>
</dbReference>
<name>A0ABM1KY25_GEKJA</name>
<keyword evidence="2" id="KW-1185">Reference proteome</keyword>
<evidence type="ECO:0000313" key="3">
    <source>
        <dbReference type="RefSeq" id="XP_015278612.1"/>
    </source>
</evidence>
<dbReference type="PANTHER" id="PTHR36130:SF1">
    <property type="entry name" value="RIKEN CDNA 4933430I17 GENE"/>
    <property type="match status" value="1"/>
</dbReference>
<dbReference type="PANTHER" id="PTHR36130">
    <property type="entry name" value="RIKEN CDNA 4933430I17 GENE"/>
    <property type="match status" value="1"/>
</dbReference>